<proteinExistence type="predicted"/>
<gene>
    <name evidence="1" type="ordered locus">SRU_1999</name>
</gene>
<dbReference type="InterPro" id="IPR046495">
    <property type="entry name" value="DUF6588"/>
</dbReference>
<dbReference type="Proteomes" id="UP000008674">
    <property type="component" value="Chromosome"/>
</dbReference>
<dbReference type="STRING" id="309807.SRU_1999"/>
<dbReference type="EnsemblBacteria" id="ABC45989">
    <property type="protein sequence ID" value="ABC45989"/>
    <property type="gene ID" value="SRU_1999"/>
</dbReference>
<dbReference type="EMBL" id="CP000159">
    <property type="protein sequence ID" value="ABC45989.1"/>
    <property type="molecule type" value="Genomic_DNA"/>
</dbReference>
<dbReference type="OrthoDB" id="9775382at2"/>
<name>Q2S123_SALRD</name>
<keyword evidence="2" id="KW-1185">Reference proteome</keyword>
<reference evidence="1 2" key="1">
    <citation type="journal article" date="2005" name="Proc. Natl. Acad. Sci. U.S.A.">
        <title>The genome of Salinibacter ruber: convergence and gene exchange among hyperhalophilic bacteria and archaea.</title>
        <authorList>
            <person name="Mongodin E.F."/>
            <person name="Nelson K.E."/>
            <person name="Daugherty S."/>
            <person name="Deboy R.T."/>
            <person name="Wister J."/>
            <person name="Khouri H."/>
            <person name="Weidman J."/>
            <person name="Walsh D.A."/>
            <person name="Papke R.T."/>
            <person name="Sanchez Perez G."/>
            <person name="Sharma A.K."/>
            <person name="Nesbo C.L."/>
            <person name="MacLeod D."/>
            <person name="Bapteste E."/>
            <person name="Doolittle W.F."/>
            <person name="Charlebois R.L."/>
            <person name="Legault B."/>
            <person name="Rodriguez-Valera F."/>
        </authorList>
    </citation>
    <scope>NUCLEOTIDE SEQUENCE [LARGE SCALE GENOMIC DNA]</scope>
    <source>
        <strain evidence="2">DSM 13855 / CECT 5946 / M31</strain>
    </source>
</reference>
<accession>Q2S123</accession>
<dbReference type="Pfam" id="PF20230">
    <property type="entry name" value="DUF6588"/>
    <property type="match status" value="1"/>
</dbReference>
<dbReference type="KEGG" id="sru:SRU_1999"/>
<sequence>MLHYSFLHSSLPTLNSSSSPMHTLQARLLPFLIVLAVLVVPPSQAQNRDTDELGGALSSIGQQYADNYTQPITDALGANLNAGLFRTAEVGGEGIVPVIDLYVGVAGMGALTSGSQTAFRLDQDQISTDDGRTLTITYPDEDLPTVFGEETSPGQAIISDNDPLTPNETVDLPPGLLNTSIAPLAVPQIGAGTVLGTDAQVRFLPETSVSDYGSVSLFGLSVRHSLSQYIPLSPVNLAVQGTWQSLSLSGSDDSINSGEIVDASGWALNAQVSKSVPVAPITFYGGLQYEQFGVNVGYTFQTSAGTSTVSFEQDASNNVRALAGVSVTLAVIQLNVDYALASNNTVSAGVGITL</sequence>
<dbReference type="AlphaFoldDB" id="Q2S123"/>
<evidence type="ECO:0000313" key="2">
    <source>
        <dbReference type="Proteomes" id="UP000008674"/>
    </source>
</evidence>
<dbReference type="HOGENOM" id="CLU_782768_0_0_10"/>
<protein>
    <submittedName>
        <fullName evidence="1">Uncharacterized protein</fullName>
    </submittedName>
</protein>
<evidence type="ECO:0000313" key="1">
    <source>
        <dbReference type="EMBL" id="ABC45989.1"/>
    </source>
</evidence>
<organism evidence="1 2">
    <name type="scientific">Salinibacter ruber (strain DSM 13855 / M31)</name>
    <dbReference type="NCBI Taxonomy" id="309807"/>
    <lineage>
        <taxon>Bacteria</taxon>
        <taxon>Pseudomonadati</taxon>
        <taxon>Rhodothermota</taxon>
        <taxon>Rhodothermia</taxon>
        <taxon>Rhodothermales</taxon>
        <taxon>Salinibacteraceae</taxon>
        <taxon>Salinibacter</taxon>
    </lineage>
</organism>